<evidence type="ECO:0000256" key="2">
    <source>
        <dbReference type="ARBA" id="ARBA00012479"/>
    </source>
</evidence>
<evidence type="ECO:0000256" key="4">
    <source>
        <dbReference type="ARBA" id="ARBA00022487"/>
    </source>
</evidence>
<keyword evidence="4 7" id="KW-0719">Serine esterase</keyword>
<dbReference type="EMBL" id="LSSK01001313">
    <property type="protein sequence ID" value="OMH80084.1"/>
    <property type="molecule type" value="Genomic_DNA"/>
</dbReference>
<keyword evidence="5 7" id="KW-0378">Hydrolase</keyword>
<evidence type="ECO:0000313" key="8">
    <source>
        <dbReference type="EMBL" id="OMH80084.1"/>
    </source>
</evidence>
<organism evidence="8 9">
    <name type="scientific">Zancudomyces culisetae</name>
    <name type="common">Gut fungus</name>
    <name type="synonym">Smittium culisetae</name>
    <dbReference type="NCBI Taxonomy" id="1213189"/>
    <lineage>
        <taxon>Eukaryota</taxon>
        <taxon>Fungi</taxon>
        <taxon>Fungi incertae sedis</taxon>
        <taxon>Zoopagomycota</taxon>
        <taxon>Kickxellomycotina</taxon>
        <taxon>Harpellomycetes</taxon>
        <taxon>Harpellales</taxon>
        <taxon>Legeriomycetaceae</taxon>
        <taxon>Zancudomyces</taxon>
    </lineage>
</organism>
<reference evidence="9" key="1">
    <citation type="submission" date="2017-01" db="EMBL/GenBank/DDBJ databases">
        <authorList>
            <person name="Wang Y."/>
            <person name="White M."/>
            <person name="Kvist S."/>
            <person name="Moncalvo J.-M."/>
        </authorList>
    </citation>
    <scope>NUCLEOTIDE SEQUENCE [LARGE SCALE GENOMIC DNA]</scope>
    <source>
        <strain evidence="9">COL-18-3</strain>
    </source>
</reference>
<dbReference type="Proteomes" id="UP000188320">
    <property type="component" value="Unassembled WGS sequence"/>
</dbReference>
<dbReference type="OrthoDB" id="420518at2759"/>
<comment type="caution">
    <text evidence="8">The sequence shown here is derived from an EMBL/GenBank/DDBJ whole genome shotgun (WGS) entry which is preliminary data.</text>
</comment>
<keyword evidence="7" id="KW-0963">Cytoplasm</keyword>
<evidence type="ECO:0000256" key="7">
    <source>
        <dbReference type="RuleBase" id="RU363068"/>
    </source>
</evidence>
<dbReference type="GO" id="GO:0005829">
    <property type="term" value="C:cytosol"/>
    <property type="evidence" value="ECO:0007669"/>
    <property type="project" value="TreeGrafter"/>
</dbReference>
<keyword evidence="9" id="KW-1185">Reference proteome</keyword>
<dbReference type="AlphaFoldDB" id="A0A1R1PGI0"/>
<protein>
    <recommendedName>
        <fullName evidence="3 7">S-formylglutathione hydrolase</fullName>
        <ecNumber evidence="2 7">3.1.2.12</ecNumber>
    </recommendedName>
</protein>
<dbReference type="InterPro" id="IPR029058">
    <property type="entry name" value="AB_hydrolase_fold"/>
</dbReference>
<comment type="subcellular location">
    <subcellularLocation>
        <location evidence="7">Cytoplasm</location>
    </subcellularLocation>
</comment>
<evidence type="ECO:0000256" key="3">
    <source>
        <dbReference type="ARBA" id="ARBA00016774"/>
    </source>
</evidence>
<comment type="similarity">
    <text evidence="1 7">Belongs to the esterase D family.</text>
</comment>
<evidence type="ECO:0000256" key="6">
    <source>
        <dbReference type="PIRSR" id="PIRSR614186-1"/>
    </source>
</evidence>
<dbReference type="EC" id="3.1.2.12" evidence="2 7"/>
<gene>
    <name evidence="8" type="ORF">AX774_g6486</name>
</gene>
<dbReference type="SUPFAM" id="SSF53474">
    <property type="entry name" value="alpha/beta-Hydrolases"/>
    <property type="match status" value="1"/>
</dbReference>
<evidence type="ECO:0000313" key="9">
    <source>
        <dbReference type="Proteomes" id="UP000188320"/>
    </source>
</evidence>
<dbReference type="PANTHER" id="PTHR10061">
    <property type="entry name" value="S-FORMYLGLUTATHIONE HYDROLASE"/>
    <property type="match status" value="1"/>
</dbReference>
<proteinExistence type="inferred from homology"/>
<comment type="function">
    <text evidence="7">Serine hydrolase involved in the detoxification of formaldehyde.</text>
</comment>
<dbReference type="GO" id="GO:0046294">
    <property type="term" value="P:formaldehyde catabolic process"/>
    <property type="evidence" value="ECO:0007669"/>
    <property type="project" value="InterPro"/>
</dbReference>
<evidence type="ECO:0000256" key="1">
    <source>
        <dbReference type="ARBA" id="ARBA00005622"/>
    </source>
</evidence>
<dbReference type="GO" id="GO:0018738">
    <property type="term" value="F:S-formylglutathione hydrolase activity"/>
    <property type="evidence" value="ECO:0007669"/>
    <property type="project" value="UniProtKB-EC"/>
</dbReference>
<dbReference type="InterPro" id="IPR014186">
    <property type="entry name" value="S-formylglutathione_hydrol"/>
</dbReference>
<dbReference type="GO" id="GO:0052689">
    <property type="term" value="F:carboxylic ester hydrolase activity"/>
    <property type="evidence" value="ECO:0007669"/>
    <property type="project" value="UniProtKB-KW"/>
</dbReference>
<feature type="active site" description="Charge relay system" evidence="6">
    <location>
        <position position="171"/>
    </location>
</feature>
<evidence type="ECO:0000256" key="5">
    <source>
        <dbReference type="ARBA" id="ARBA00022801"/>
    </source>
</evidence>
<dbReference type="NCBIfam" id="TIGR02821">
    <property type="entry name" value="fghA_ester_D"/>
    <property type="match status" value="1"/>
</dbReference>
<name>A0A1R1PGI0_ZANCU</name>
<dbReference type="Pfam" id="PF00756">
    <property type="entry name" value="Esterase"/>
    <property type="match status" value="1"/>
</dbReference>
<accession>A0A1R1PGI0</accession>
<feature type="active site" description="Charge relay system" evidence="6">
    <location>
        <position position="207"/>
    </location>
</feature>
<dbReference type="PANTHER" id="PTHR10061:SF0">
    <property type="entry name" value="S-FORMYLGLUTATHIONE HYDROLASE"/>
    <property type="match status" value="1"/>
</dbReference>
<sequence>MITKSGALQYLSKEEIALVTPDTSPRGCGIEGEDDSWDLGTGAGFYVDATTEKWKNNYNMYSYITSELPQIINASFPIVRIPFDNTRVSIFGHSMGGHGAIMAALRNPNMFKSVSAFAPICHPSECAVGKKAFTEYLGANPSAWSVYDSTELAAVYKGEMLNILVDQGSEDSFLKDGALLPDHFVSAVQNSSKFINLETRVQPNYDHSYWFVQTFMEDHILFHSKHLK</sequence>
<dbReference type="Gene3D" id="3.40.50.1820">
    <property type="entry name" value="alpha/beta hydrolase"/>
    <property type="match status" value="1"/>
</dbReference>
<dbReference type="InterPro" id="IPR000801">
    <property type="entry name" value="Esterase-like"/>
</dbReference>
<comment type="catalytic activity">
    <reaction evidence="7">
        <text>S-formylglutathione + H2O = formate + glutathione + H(+)</text>
        <dbReference type="Rhea" id="RHEA:14961"/>
        <dbReference type="ChEBI" id="CHEBI:15377"/>
        <dbReference type="ChEBI" id="CHEBI:15378"/>
        <dbReference type="ChEBI" id="CHEBI:15740"/>
        <dbReference type="ChEBI" id="CHEBI:57688"/>
        <dbReference type="ChEBI" id="CHEBI:57925"/>
        <dbReference type="EC" id="3.1.2.12"/>
    </reaction>
</comment>
<feature type="active site" description="Charge relay system" evidence="6">
    <location>
        <position position="94"/>
    </location>
</feature>